<proteinExistence type="predicted"/>
<evidence type="ECO:0000313" key="5">
    <source>
        <dbReference type="EMBL" id="GKU97251.1"/>
    </source>
</evidence>
<dbReference type="AlphaFoldDB" id="A0AAV5IHZ1"/>
<name>A0AAV5IHZ1_9ROSI</name>
<keyword evidence="1" id="KW-0479">Metal-binding</keyword>
<feature type="domain" description="Phorbol-ester/DAG-type" evidence="4">
    <location>
        <begin position="174"/>
        <end position="218"/>
    </location>
</feature>
<protein>
    <recommendedName>
        <fullName evidence="4">Phorbol-ester/DAG-type domain-containing protein</fullName>
    </recommendedName>
</protein>
<sequence>MKCRCIPGIPGHLEGMVNNAVHSSHYFGAESSIIENDGIIQSPNVVKFERQIGPVGSSESQSRYGLPSLPPSLFRVGSEEVMERIGHFSHQHPLVLVDQEPGDHGSRKGFCSGCKKAVGGYCENCEKVAEGYCSGCEEELEGSSYGCDECGFFLHKKCAELQTEIINHPLHSKHPLTLHLEDYVHNNCNVCRKRIRFFYRCNSCDLDLDLRCAIHPQCVAQEFQKLQHFSHHHPLILVEDIEFQGKLKVCPGCREPMYKSSPFYCCPNCIFYLHKKCAELPLKINCSAHRKHPLKLLAKPPPHQEKCSCYLCTKSYEGFVYYCSVCKLDFKAADAFLQTITAEIHEHPLNPISGTILFVCNACGTDGSHVCFTCGDCSLIIHTDCTSLRRTIKIIRHPHRLSHIYFFQDEEEAGKRECNICHDDINLGYGSYCCADCNYFAHVNCAIDKDLLEDEESKLSDDLTGISPAFQEIKPGEIKHFSHKHNLILSDDGVEDGQSCEGCMRSISTSFHYCAQCNFFLCKCCVHELPKKWVNLATIVMHATSLCAFGVMKFSTLVFFRCKDKKCNFALDYRCLVLPKTARYKYDKHALKLTYRDDHDLSQCYCADCDVSAHPNCVLWKSPFVKLGKPFRIDVHEHPVTLVKIDFYPPKCNDCGKPCRDDLSIQCTELDCTYIFHWDCYRSKNFRIWYLLHTD</sequence>
<evidence type="ECO:0000256" key="1">
    <source>
        <dbReference type="ARBA" id="ARBA00022723"/>
    </source>
</evidence>
<dbReference type="PANTHER" id="PTHR32410">
    <property type="entry name" value="CYSTEINE/HISTIDINE-RICH C1 DOMAIN FAMILY PROTEIN"/>
    <property type="match status" value="1"/>
</dbReference>
<organism evidence="5 6">
    <name type="scientific">Rubroshorea leprosula</name>
    <dbReference type="NCBI Taxonomy" id="152421"/>
    <lineage>
        <taxon>Eukaryota</taxon>
        <taxon>Viridiplantae</taxon>
        <taxon>Streptophyta</taxon>
        <taxon>Embryophyta</taxon>
        <taxon>Tracheophyta</taxon>
        <taxon>Spermatophyta</taxon>
        <taxon>Magnoliopsida</taxon>
        <taxon>eudicotyledons</taxon>
        <taxon>Gunneridae</taxon>
        <taxon>Pentapetalae</taxon>
        <taxon>rosids</taxon>
        <taxon>malvids</taxon>
        <taxon>Malvales</taxon>
        <taxon>Dipterocarpaceae</taxon>
        <taxon>Rubroshorea</taxon>
    </lineage>
</organism>
<dbReference type="InterPro" id="IPR002219">
    <property type="entry name" value="PKC_DAG/PE"/>
</dbReference>
<keyword evidence="6" id="KW-1185">Reference proteome</keyword>
<accession>A0AAV5IHZ1</accession>
<dbReference type="Proteomes" id="UP001054252">
    <property type="component" value="Unassembled WGS sequence"/>
</dbReference>
<dbReference type="PANTHER" id="PTHR32410:SF163">
    <property type="entry name" value="DC1 DOMAIN-CONTAINING PROTEIN"/>
    <property type="match status" value="1"/>
</dbReference>
<comment type="caution">
    <text evidence="5">The sequence shown here is derived from an EMBL/GenBank/DDBJ whole genome shotgun (WGS) entry which is preliminary data.</text>
</comment>
<dbReference type="InterPro" id="IPR053192">
    <property type="entry name" value="Vacuole_Formation_Reg"/>
</dbReference>
<dbReference type="InterPro" id="IPR004146">
    <property type="entry name" value="DC1"/>
</dbReference>
<evidence type="ECO:0000256" key="2">
    <source>
        <dbReference type="ARBA" id="ARBA00022737"/>
    </source>
</evidence>
<gene>
    <name evidence="5" type="ORF">SLEP1_g10420</name>
</gene>
<dbReference type="PROSITE" id="PS00479">
    <property type="entry name" value="ZF_DAG_PE_1"/>
    <property type="match status" value="1"/>
</dbReference>
<keyword evidence="3" id="KW-0862">Zinc</keyword>
<evidence type="ECO:0000259" key="4">
    <source>
        <dbReference type="PROSITE" id="PS00479"/>
    </source>
</evidence>
<keyword evidence="2" id="KW-0677">Repeat</keyword>
<evidence type="ECO:0000256" key="3">
    <source>
        <dbReference type="ARBA" id="ARBA00022833"/>
    </source>
</evidence>
<evidence type="ECO:0000313" key="6">
    <source>
        <dbReference type="Proteomes" id="UP001054252"/>
    </source>
</evidence>
<dbReference type="SUPFAM" id="SSF57889">
    <property type="entry name" value="Cysteine-rich domain"/>
    <property type="match status" value="6"/>
</dbReference>
<dbReference type="Pfam" id="PF03107">
    <property type="entry name" value="C1_2"/>
    <property type="match status" value="5"/>
</dbReference>
<reference evidence="5 6" key="1">
    <citation type="journal article" date="2021" name="Commun. Biol.">
        <title>The genome of Shorea leprosula (Dipterocarpaceae) highlights the ecological relevance of drought in aseasonal tropical rainforests.</title>
        <authorList>
            <person name="Ng K.K.S."/>
            <person name="Kobayashi M.J."/>
            <person name="Fawcett J.A."/>
            <person name="Hatakeyama M."/>
            <person name="Paape T."/>
            <person name="Ng C.H."/>
            <person name="Ang C.C."/>
            <person name="Tnah L.H."/>
            <person name="Lee C.T."/>
            <person name="Nishiyama T."/>
            <person name="Sese J."/>
            <person name="O'Brien M.J."/>
            <person name="Copetti D."/>
            <person name="Mohd Noor M.I."/>
            <person name="Ong R.C."/>
            <person name="Putra M."/>
            <person name="Sireger I.Z."/>
            <person name="Indrioko S."/>
            <person name="Kosugi Y."/>
            <person name="Izuno A."/>
            <person name="Isagi Y."/>
            <person name="Lee S.L."/>
            <person name="Shimizu K.K."/>
        </authorList>
    </citation>
    <scope>NUCLEOTIDE SEQUENCE [LARGE SCALE GENOMIC DNA]</scope>
    <source>
        <strain evidence="5">214</strain>
    </source>
</reference>
<dbReference type="EMBL" id="BPVZ01000011">
    <property type="protein sequence ID" value="GKU97251.1"/>
    <property type="molecule type" value="Genomic_DNA"/>
</dbReference>
<dbReference type="InterPro" id="IPR046349">
    <property type="entry name" value="C1-like_sf"/>
</dbReference>
<dbReference type="GO" id="GO:0046872">
    <property type="term" value="F:metal ion binding"/>
    <property type="evidence" value="ECO:0007669"/>
    <property type="project" value="UniProtKB-KW"/>
</dbReference>